<evidence type="ECO:0000259" key="1">
    <source>
        <dbReference type="Pfam" id="PF07969"/>
    </source>
</evidence>
<organism evidence="2 3">
    <name type="scientific">Aureimonas populi</name>
    <dbReference type="NCBI Taxonomy" id="1701758"/>
    <lineage>
        <taxon>Bacteria</taxon>
        <taxon>Pseudomonadati</taxon>
        <taxon>Pseudomonadota</taxon>
        <taxon>Alphaproteobacteria</taxon>
        <taxon>Hyphomicrobiales</taxon>
        <taxon>Aurantimonadaceae</taxon>
        <taxon>Aureimonas</taxon>
    </lineage>
</organism>
<sequence>MSNASPGLLRNARVPAVLTGEGSGWRKVDIRLKDGTIVALDSAGAASPQAGETVHDCDGGIVLPAFCDLHTHLDKGHIWPRRANPDGSFMGALLAVKEDREAHWSAADIEARMEFALRCAYAHGTAAIRTHLDSAPPQHETTWPLFSAMRERWAGRVELQATALIGPDHALDRDLVEEMARTVKHHGGQLGGAISLFDRAGEAIANLVEAAGRHGLDLDLHIDESEEPDSRTLRVLADTVLETGFSGRVLAGHCCSLAVQEEAFAKETIERVARAGIAVVSLPLCNLYLQDRHNAAFPRTPRWRGVTLVNELKAAGVAVSLSSDNTRDPFYAYGDLDMVEVFRESVRIAHLDHPAEHAASWFSAVTATPAATGGFAHRGLIEPGRPADLVVTRARDLTEFLSRPQSERIVLRAGAPIDTALPDYRELDPILGDRP</sequence>
<evidence type="ECO:0000313" key="2">
    <source>
        <dbReference type="EMBL" id="MFD2238053.1"/>
    </source>
</evidence>
<reference evidence="3" key="1">
    <citation type="journal article" date="2019" name="Int. J. Syst. Evol. Microbiol.">
        <title>The Global Catalogue of Microorganisms (GCM) 10K type strain sequencing project: providing services to taxonomists for standard genome sequencing and annotation.</title>
        <authorList>
            <consortium name="The Broad Institute Genomics Platform"/>
            <consortium name="The Broad Institute Genome Sequencing Center for Infectious Disease"/>
            <person name="Wu L."/>
            <person name="Ma J."/>
        </authorList>
    </citation>
    <scope>NUCLEOTIDE SEQUENCE [LARGE SCALE GENOMIC DNA]</scope>
    <source>
        <strain evidence="3">ZS-35-S2</strain>
    </source>
</reference>
<dbReference type="NCBIfam" id="NF005759">
    <property type="entry name" value="PRK07583.1"/>
    <property type="match status" value="1"/>
</dbReference>
<dbReference type="SUPFAM" id="SSF51338">
    <property type="entry name" value="Composite domain of metallo-dependent hydrolases"/>
    <property type="match status" value="1"/>
</dbReference>
<dbReference type="Gene3D" id="2.30.40.10">
    <property type="entry name" value="Urease, subunit C, domain 1"/>
    <property type="match status" value="1"/>
</dbReference>
<dbReference type="EC" id="3.5.4.1" evidence="2"/>
<protein>
    <submittedName>
        <fullName evidence="2">Cytosine deaminase</fullName>
        <ecNumber evidence="2">3.5.4.1</ecNumber>
    </submittedName>
</protein>
<proteinExistence type="predicted"/>
<dbReference type="Proteomes" id="UP001597371">
    <property type="component" value="Unassembled WGS sequence"/>
</dbReference>
<dbReference type="InterPro" id="IPR013108">
    <property type="entry name" value="Amidohydro_3"/>
</dbReference>
<dbReference type="InterPro" id="IPR052349">
    <property type="entry name" value="Metallo-hydrolase_Enzymes"/>
</dbReference>
<gene>
    <name evidence="2" type="ORF">ACFSKQ_11345</name>
</gene>
<name>A0ABW5CMR4_9HYPH</name>
<keyword evidence="3" id="KW-1185">Reference proteome</keyword>
<dbReference type="RefSeq" id="WP_209739178.1">
    <property type="nucleotide sequence ID" value="NZ_CP072611.1"/>
</dbReference>
<dbReference type="CDD" id="cd01293">
    <property type="entry name" value="Bact_CD"/>
    <property type="match status" value="1"/>
</dbReference>
<keyword evidence="2" id="KW-0378">Hydrolase</keyword>
<dbReference type="Pfam" id="PF07969">
    <property type="entry name" value="Amidohydro_3"/>
    <property type="match status" value="1"/>
</dbReference>
<dbReference type="Gene3D" id="3.20.20.140">
    <property type="entry name" value="Metal-dependent hydrolases"/>
    <property type="match status" value="1"/>
</dbReference>
<dbReference type="InterPro" id="IPR011059">
    <property type="entry name" value="Metal-dep_hydrolase_composite"/>
</dbReference>
<dbReference type="PANTHER" id="PTHR32027:SF0">
    <property type="entry name" value="CYTOSINE DEAMINASE"/>
    <property type="match status" value="1"/>
</dbReference>
<dbReference type="PANTHER" id="PTHR32027">
    <property type="entry name" value="CYTOSINE DEAMINASE"/>
    <property type="match status" value="1"/>
</dbReference>
<evidence type="ECO:0000313" key="3">
    <source>
        <dbReference type="Proteomes" id="UP001597371"/>
    </source>
</evidence>
<dbReference type="SUPFAM" id="SSF51556">
    <property type="entry name" value="Metallo-dependent hydrolases"/>
    <property type="match status" value="1"/>
</dbReference>
<feature type="domain" description="Amidohydrolase 3" evidence="1">
    <location>
        <begin position="200"/>
        <end position="406"/>
    </location>
</feature>
<accession>A0ABW5CMR4</accession>
<dbReference type="InterPro" id="IPR032466">
    <property type="entry name" value="Metal_Hydrolase"/>
</dbReference>
<comment type="caution">
    <text evidence="2">The sequence shown here is derived from an EMBL/GenBank/DDBJ whole genome shotgun (WGS) entry which is preliminary data.</text>
</comment>
<dbReference type="EMBL" id="JBHUIJ010000013">
    <property type="protein sequence ID" value="MFD2238053.1"/>
    <property type="molecule type" value="Genomic_DNA"/>
</dbReference>
<dbReference type="GO" id="GO:0004131">
    <property type="term" value="F:cytosine deaminase activity"/>
    <property type="evidence" value="ECO:0007669"/>
    <property type="project" value="UniProtKB-EC"/>
</dbReference>